<comment type="caution">
    <text evidence="2">The sequence shown here is derived from an EMBL/GenBank/DDBJ whole genome shotgun (WGS) entry which is preliminary data.</text>
</comment>
<keyword evidence="3" id="KW-1185">Reference proteome</keyword>
<feature type="region of interest" description="Disordered" evidence="1">
    <location>
        <begin position="364"/>
        <end position="435"/>
    </location>
</feature>
<dbReference type="AlphaFoldDB" id="A0A7J7WE22"/>
<feature type="region of interest" description="Disordered" evidence="1">
    <location>
        <begin position="260"/>
        <end position="279"/>
    </location>
</feature>
<evidence type="ECO:0000313" key="3">
    <source>
        <dbReference type="Proteomes" id="UP000558488"/>
    </source>
</evidence>
<protein>
    <submittedName>
        <fullName evidence="2">Uncharacterized protein</fullName>
    </submittedName>
</protein>
<proteinExistence type="predicted"/>
<dbReference type="EMBL" id="JACAGB010000011">
    <property type="protein sequence ID" value="KAF6335420.1"/>
    <property type="molecule type" value="Genomic_DNA"/>
</dbReference>
<gene>
    <name evidence="2" type="ORF">mPipKuh1_008101</name>
</gene>
<feature type="compositionally biased region" description="Low complexity" evidence="1">
    <location>
        <begin position="48"/>
        <end position="57"/>
    </location>
</feature>
<feature type="region of interest" description="Disordered" evidence="1">
    <location>
        <begin position="1"/>
        <end position="59"/>
    </location>
</feature>
<dbReference type="Proteomes" id="UP000558488">
    <property type="component" value="Unassembled WGS sequence"/>
</dbReference>
<sequence>MNIFGFSSPSPLLRSPRPPPSTRDGRGSLVAQPLPLGDADSEAIAGSRPPRAQARARPPAPPVYCAIQSFVSHRRAAPAEAGPWPGGPSAPGLGSVALSAPQALPLGTLSLGHSTSLISNVLCNEIEALKDHRQYLINPTLSKELIANMQLRNWIRTLRSDPPRPLPPVLSVACLTPHSPASARSHPFPVLGPPRSPFCLSLSFGSARCLCTSSGTCWCRLSRQAAGRQRQAHAPCGLSDQLSAPGPSLWQRHRGLSQAVGQGEGCQESGQRERSSRTEQVCSSAAASAGVWEASLPPPSTCAPASLLLARASLPCFLPLRLHMHFSGSTSPCFPSVHTARQGDAGHWGDRRCQPLRWAWDPGPPGLRASHTPRALPPLRPGPGSGGRPEQGLRGPSTTSEPGPGSPPPKPGVGRSRRGLQAAKKSSRLPRVRKV</sequence>
<evidence type="ECO:0000256" key="1">
    <source>
        <dbReference type="SAM" id="MobiDB-lite"/>
    </source>
</evidence>
<organism evidence="2 3">
    <name type="scientific">Pipistrellus kuhlii</name>
    <name type="common">Kuhl's pipistrelle</name>
    <dbReference type="NCBI Taxonomy" id="59472"/>
    <lineage>
        <taxon>Eukaryota</taxon>
        <taxon>Metazoa</taxon>
        <taxon>Chordata</taxon>
        <taxon>Craniata</taxon>
        <taxon>Vertebrata</taxon>
        <taxon>Euteleostomi</taxon>
        <taxon>Mammalia</taxon>
        <taxon>Eutheria</taxon>
        <taxon>Laurasiatheria</taxon>
        <taxon>Chiroptera</taxon>
        <taxon>Yangochiroptera</taxon>
        <taxon>Vespertilionidae</taxon>
        <taxon>Pipistrellus</taxon>
    </lineage>
</organism>
<evidence type="ECO:0000313" key="2">
    <source>
        <dbReference type="EMBL" id="KAF6335420.1"/>
    </source>
</evidence>
<reference evidence="2 3" key="1">
    <citation type="journal article" date="2020" name="Nature">
        <title>Six reference-quality genomes reveal evolution of bat adaptations.</title>
        <authorList>
            <person name="Jebb D."/>
            <person name="Huang Z."/>
            <person name="Pippel M."/>
            <person name="Hughes G.M."/>
            <person name="Lavrichenko K."/>
            <person name="Devanna P."/>
            <person name="Winkler S."/>
            <person name="Jermiin L.S."/>
            <person name="Skirmuntt E.C."/>
            <person name="Katzourakis A."/>
            <person name="Burkitt-Gray L."/>
            <person name="Ray D.A."/>
            <person name="Sullivan K.A.M."/>
            <person name="Roscito J.G."/>
            <person name="Kirilenko B.M."/>
            <person name="Davalos L.M."/>
            <person name="Corthals A.P."/>
            <person name="Power M.L."/>
            <person name="Jones G."/>
            <person name="Ransome R.D."/>
            <person name="Dechmann D.K.N."/>
            <person name="Locatelli A.G."/>
            <person name="Puechmaille S.J."/>
            <person name="Fedrigo O."/>
            <person name="Jarvis E.D."/>
            <person name="Hiller M."/>
            <person name="Vernes S.C."/>
            <person name="Myers E.W."/>
            <person name="Teeling E.C."/>
        </authorList>
    </citation>
    <scope>NUCLEOTIDE SEQUENCE [LARGE SCALE GENOMIC DNA]</scope>
    <source>
        <strain evidence="2">MPipKuh1</strain>
        <tissue evidence="2">Flight muscle</tissue>
    </source>
</reference>
<name>A0A7J7WE22_PIPKU</name>
<feature type="compositionally biased region" description="Low complexity" evidence="1">
    <location>
        <begin position="390"/>
        <end position="403"/>
    </location>
</feature>
<accession>A0A7J7WE22</accession>
<feature type="compositionally biased region" description="Basic residues" evidence="1">
    <location>
        <begin position="425"/>
        <end position="435"/>
    </location>
</feature>